<feature type="transmembrane region" description="Helical" evidence="7">
    <location>
        <begin position="244"/>
        <end position="263"/>
    </location>
</feature>
<dbReference type="InterPro" id="IPR011993">
    <property type="entry name" value="PH-like_dom_sf"/>
</dbReference>
<evidence type="ECO:0000259" key="8">
    <source>
        <dbReference type="PROSITE" id="PS50003"/>
    </source>
</evidence>
<dbReference type="Gene3D" id="2.30.29.30">
    <property type="entry name" value="Pleckstrin-homology domain (PH domain)/Phosphotyrosine-binding domain (PTB)"/>
    <property type="match status" value="1"/>
</dbReference>
<dbReference type="CDD" id="cd00030">
    <property type="entry name" value="C2"/>
    <property type="match status" value="1"/>
</dbReference>
<feature type="domain" description="PH" evidence="8">
    <location>
        <begin position="68"/>
        <end position="215"/>
    </location>
</feature>
<keyword evidence="2 7" id="KW-0812">Transmembrane</keyword>
<evidence type="ECO:0000313" key="10">
    <source>
        <dbReference type="EMBL" id="CAD8469683.1"/>
    </source>
</evidence>
<reference evidence="10" key="1">
    <citation type="submission" date="2021-01" db="EMBL/GenBank/DDBJ databases">
        <authorList>
            <person name="Corre E."/>
            <person name="Pelletier E."/>
            <person name="Niang G."/>
            <person name="Scheremetjew M."/>
            <person name="Finn R."/>
            <person name="Kale V."/>
            <person name="Holt S."/>
            <person name="Cochrane G."/>
            <person name="Meng A."/>
            <person name="Brown T."/>
            <person name="Cohen L."/>
        </authorList>
    </citation>
    <scope>NUCLEOTIDE SEQUENCE</scope>
    <source>
        <strain evidence="10">CCMP325</strain>
    </source>
</reference>
<dbReference type="Pfam" id="PF00168">
    <property type="entry name" value="C2"/>
    <property type="match status" value="1"/>
</dbReference>
<keyword evidence="5" id="KW-0175">Coiled coil</keyword>
<dbReference type="PROSITE" id="PS50003">
    <property type="entry name" value="PH_DOMAIN"/>
    <property type="match status" value="1"/>
</dbReference>
<keyword evidence="3 7" id="KW-1133">Transmembrane helix</keyword>
<dbReference type="InterPro" id="IPR001849">
    <property type="entry name" value="PH_domain"/>
</dbReference>
<dbReference type="PROSITE" id="PS50004">
    <property type="entry name" value="C2"/>
    <property type="match status" value="1"/>
</dbReference>
<accession>A0A7S0H729</accession>
<feature type="region of interest" description="Disordered" evidence="6">
    <location>
        <begin position="822"/>
        <end position="862"/>
    </location>
</feature>
<evidence type="ECO:0000256" key="7">
    <source>
        <dbReference type="SAM" id="Phobius"/>
    </source>
</evidence>
<feature type="coiled-coil region" evidence="5">
    <location>
        <begin position="784"/>
        <end position="811"/>
    </location>
</feature>
<evidence type="ECO:0000256" key="1">
    <source>
        <dbReference type="ARBA" id="ARBA00004141"/>
    </source>
</evidence>
<evidence type="ECO:0000256" key="5">
    <source>
        <dbReference type="SAM" id="Coils"/>
    </source>
</evidence>
<dbReference type="SMART" id="SM00233">
    <property type="entry name" value="PH"/>
    <property type="match status" value="1"/>
</dbReference>
<dbReference type="SUPFAM" id="SSF81324">
    <property type="entry name" value="Voltage-gated potassium channels"/>
    <property type="match status" value="1"/>
</dbReference>
<dbReference type="PANTHER" id="PTHR10037">
    <property type="entry name" value="VOLTAGE-GATED CATION CHANNEL CALCIUM AND SODIUM"/>
    <property type="match status" value="1"/>
</dbReference>
<organism evidence="10">
    <name type="scientific">Hanusia phi</name>
    <dbReference type="NCBI Taxonomy" id="3032"/>
    <lineage>
        <taxon>Eukaryota</taxon>
        <taxon>Cryptophyceae</taxon>
        <taxon>Pyrenomonadales</taxon>
        <taxon>Geminigeraceae</taxon>
        <taxon>Hanusia</taxon>
    </lineage>
</organism>
<dbReference type="SUPFAM" id="SSF50729">
    <property type="entry name" value="PH domain-like"/>
    <property type="match status" value="1"/>
</dbReference>
<feature type="transmembrane region" description="Helical" evidence="7">
    <location>
        <begin position="310"/>
        <end position="330"/>
    </location>
</feature>
<name>A0A7S0H729_9CRYP</name>
<dbReference type="InterPro" id="IPR027359">
    <property type="entry name" value="Volt_channel_dom_sf"/>
</dbReference>
<evidence type="ECO:0000259" key="9">
    <source>
        <dbReference type="PROSITE" id="PS50004"/>
    </source>
</evidence>
<dbReference type="GO" id="GO:0001518">
    <property type="term" value="C:voltage-gated sodium channel complex"/>
    <property type="evidence" value="ECO:0007669"/>
    <property type="project" value="TreeGrafter"/>
</dbReference>
<comment type="subcellular location">
    <subcellularLocation>
        <location evidence="1">Membrane</location>
        <topology evidence="1">Multi-pass membrane protein</topology>
    </subcellularLocation>
</comment>
<dbReference type="GO" id="GO:0005248">
    <property type="term" value="F:voltage-gated sodium channel activity"/>
    <property type="evidence" value="ECO:0007669"/>
    <property type="project" value="TreeGrafter"/>
</dbReference>
<dbReference type="SMART" id="SM00239">
    <property type="entry name" value="C2"/>
    <property type="match status" value="1"/>
</dbReference>
<dbReference type="InterPro" id="IPR035892">
    <property type="entry name" value="C2_domain_sf"/>
</dbReference>
<dbReference type="AlphaFoldDB" id="A0A7S0H729"/>
<feature type="transmembrane region" description="Helical" evidence="7">
    <location>
        <begin position="360"/>
        <end position="384"/>
    </location>
</feature>
<dbReference type="Pfam" id="PF00520">
    <property type="entry name" value="Ion_trans"/>
    <property type="match status" value="1"/>
</dbReference>
<dbReference type="EMBL" id="HBEO01003637">
    <property type="protein sequence ID" value="CAD8469683.1"/>
    <property type="molecule type" value="Transcribed_RNA"/>
</dbReference>
<feature type="transmembrane region" description="Helical" evidence="7">
    <location>
        <begin position="432"/>
        <end position="458"/>
    </location>
</feature>
<dbReference type="SUPFAM" id="SSF49562">
    <property type="entry name" value="C2 domain (Calcium/lipid-binding domain, CaLB)"/>
    <property type="match status" value="1"/>
</dbReference>
<proteinExistence type="predicted"/>
<dbReference type="PANTHER" id="PTHR10037:SF62">
    <property type="entry name" value="SODIUM CHANNEL PROTEIN 60E"/>
    <property type="match status" value="1"/>
</dbReference>
<evidence type="ECO:0000256" key="6">
    <source>
        <dbReference type="SAM" id="MobiDB-lite"/>
    </source>
</evidence>
<feature type="domain" description="C2" evidence="9">
    <location>
        <begin position="633"/>
        <end position="747"/>
    </location>
</feature>
<sequence>MFSARLSCSHHAIQQNRGFASGNSSIHSEGWNMHRLSREITIDEVSEQSSKEGSRTVDLNELQSFGDEIILRAPLYKLSERGGWRKKLVTLRANRLEYVDDDKNNRLGLSLTRTIMLDEVTSAIVHQQDDEQNCDMTAHDIMGSSLRYSTETVCTRPPSSLINKGNEAGKDYSILFGFTLSTTYEGHHRGRSIQFVCRSKLEKQQWVAAINQILERQKNAGFPPRVVSDFARFRAWMKLHYTSANFQVLVAVLIYCNFILNMIESQSRDPNQALSFVLSTGNTFFTALFTLELAINMFSTLWRDFLVDPWNYFDFFVVIIGLLTLFLPNIPGGKTLRLTRAFRVFRLFKRIPSMRRIMRSLFQALPGMLNAYAIVGLLMSLFAIQSVTFFGQLDPVHFGSFFASMFTLWQVNTGDGWADIARSLFISTSSPILVSIFFVGFQLLITLTLINVVVCVLLDGFASSSSSESDSVKSYSESGIPYHDVAYGSPLKELARYFVFKCRDADELEIAINLLYSKIGGGELISFENLSEGLAKLPVTPPIVFRVKDWMKYVVRRKIGVNIEAKTFLNRKGFRILMIEAIRNLIFWHVNIDDEISWTSDRIQAFFLGLKARNLITAKLLSSKEYAEYAAKREYEARVNKEKKGIIVGTFNLRLVRAEGLGRLNMSGQPQALVEVKLGAEFRRSTCAKGSSNPHWNEVVSFSLGEKDQWVELFLWDCRGIKCHVLLGYCRFDISDIRKNGHVKLWLKLVGHEAHMTEDREVSGRVLVECEYETSFTISPGRENQKISSVLEESSAQLQLLQRRFNMVEELTRNTLINENKYRPGAGLAPSSSLHQEGESASILAASDADTQLAKSDSVSKS</sequence>
<keyword evidence="4 7" id="KW-0472">Membrane</keyword>
<gene>
    <name evidence="10" type="ORF">HPHI1048_LOCUS2580</name>
</gene>
<feature type="transmembrane region" description="Helical" evidence="7">
    <location>
        <begin position="275"/>
        <end position="298"/>
    </location>
</feature>
<dbReference type="InterPro" id="IPR000008">
    <property type="entry name" value="C2_dom"/>
</dbReference>
<protein>
    <recommendedName>
        <fullName evidence="11">PH domain-containing protein</fullName>
    </recommendedName>
</protein>
<dbReference type="InterPro" id="IPR005821">
    <property type="entry name" value="Ion_trans_dom"/>
</dbReference>
<dbReference type="Gene3D" id="1.10.287.70">
    <property type="match status" value="1"/>
</dbReference>
<evidence type="ECO:0000256" key="3">
    <source>
        <dbReference type="ARBA" id="ARBA00022989"/>
    </source>
</evidence>
<evidence type="ECO:0000256" key="4">
    <source>
        <dbReference type="ARBA" id="ARBA00023136"/>
    </source>
</evidence>
<dbReference type="InterPro" id="IPR043203">
    <property type="entry name" value="VGCC_Ca_Na"/>
</dbReference>
<feature type="compositionally biased region" description="Polar residues" evidence="6">
    <location>
        <begin position="849"/>
        <end position="862"/>
    </location>
</feature>
<evidence type="ECO:0008006" key="11">
    <source>
        <dbReference type="Google" id="ProtNLM"/>
    </source>
</evidence>
<dbReference type="Gene3D" id="1.20.120.350">
    <property type="entry name" value="Voltage-gated potassium channels. Chain C"/>
    <property type="match status" value="1"/>
</dbReference>
<evidence type="ECO:0000256" key="2">
    <source>
        <dbReference type="ARBA" id="ARBA00022692"/>
    </source>
</evidence>
<dbReference type="Gene3D" id="2.60.40.150">
    <property type="entry name" value="C2 domain"/>
    <property type="match status" value="1"/>
</dbReference>